<feature type="chain" id="PRO_5042142057" description="Angiotensin-converting enzyme" evidence="15">
    <location>
        <begin position="21"/>
        <end position="733"/>
    </location>
</feature>
<comment type="caution">
    <text evidence="16">The sequence shown here is derived from an EMBL/GenBank/DDBJ whole genome shotgun (WGS) entry which is preliminary data.</text>
</comment>
<comment type="similarity">
    <text evidence="1 12 13">Belongs to the peptidase M2 family.</text>
</comment>
<dbReference type="GO" id="GO:0005886">
    <property type="term" value="C:plasma membrane"/>
    <property type="evidence" value="ECO:0007669"/>
    <property type="project" value="TreeGrafter"/>
</dbReference>
<dbReference type="Pfam" id="PF01401">
    <property type="entry name" value="Peptidase_M2"/>
    <property type="match status" value="2"/>
</dbReference>
<feature type="binding site" evidence="9">
    <location>
        <position position="430"/>
    </location>
    <ligand>
        <name>Zn(2+)</name>
        <dbReference type="ChEBI" id="CHEBI:29105"/>
        <label>1</label>
        <note>catalytic</note>
    </ligand>
</feature>
<dbReference type="InterPro" id="IPR001548">
    <property type="entry name" value="Peptidase_M2"/>
</dbReference>
<evidence type="ECO:0000256" key="14">
    <source>
        <dbReference type="SAM" id="MobiDB-lite"/>
    </source>
</evidence>
<feature type="binding site" evidence="11">
    <location>
        <position position="454"/>
    </location>
    <ligand>
        <name>Zn(2+)</name>
        <dbReference type="ChEBI" id="CHEBI:29105"/>
        <label>2</label>
        <note>catalytic</note>
    </ligand>
</feature>
<keyword evidence="9 13" id="KW-0862">Zinc</keyword>
<keyword evidence="17" id="KW-1185">Reference proteome</keyword>
<evidence type="ECO:0000256" key="8">
    <source>
        <dbReference type="PIRSR" id="PIRSR601548-2"/>
    </source>
</evidence>
<feature type="compositionally biased region" description="Low complexity" evidence="14">
    <location>
        <begin position="685"/>
        <end position="722"/>
    </location>
</feature>
<feature type="binding site" evidence="8">
    <location>
        <position position="222"/>
    </location>
    <ligand>
        <name>chloride</name>
        <dbReference type="ChEBI" id="CHEBI:17996"/>
        <label>1</label>
    </ligand>
</feature>
<feature type="binding site" evidence="8">
    <location>
        <position position="566"/>
    </location>
    <ligand>
        <name>chloride</name>
        <dbReference type="ChEBI" id="CHEBI:17996"/>
        <label>1</label>
    </ligand>
</feature>
<feature type="binding site" evidence="11">
    <location>
        <position position="426"/>
    </location>
    <ligand>
        <name>Zn(2+)</name>
        <dbReference type="ChEBI" id="CHEBI:29105"/>
        <label>2</label>
        <note>catalytic</note>
    </ligand>
</feature>
<evidence type="ECO:0000256" key="11">
    <source>
        <dbReference type="PIRSR" id="PIRSR601548-8"/>
    </source>
</evidence>
<proteinExistence type="inferred from homology"/>
<feature type="disulfide bond" evidence="12">
    <location>
        <begin position="147"/>
        <end position="155"/>
    </location>
</feature>
<dbReference type="PROSITE" id="PS52011">
    <property type="entry name" value="PEPTIDASE_M2"/>
    <property type="match status" value="1"/>
</dbReference>
<comment type="cofactor">
    <cofactor evidence="13">
        <name>Zn(2+)</name>
        <dbReference type="ChEBI" id="CHEBI:29105"/>
    </cofactor>
    <text evidence="13">Binds 2 Zn(2+) ions per subunit.</text>
</comment>
<feature type="region of interest" description="Disordered" evidence="14">
    <location>
        <begin position="664"/>
        <end position="733"/>
    </location>
</feature>
<evidence type="ECO:0000256" key="6">
    <source>
        <dbReference type="PIRSR" id="PIRSR601548-10"/>
    </source>
</evidence>
<dbReference type="PANTHER" id="PTHR10514:SF44">
    <property type="entry name" value="ANGIOTENSIN-CONVERTING ENZYME-RELATED"/>
    <property type="match status" value="1"/>
</dbReference>
<dbReference type="Proteomes" id="UP001219518">
    <property type="component" value="Unassembled WGS sequence"/>
</dbReference>
<name>A0AAE1L7R0_9NEOP</name>
<keyword evidence="4 6" id="KW-0325">Glycoprotein</keyword>
<dbReference type="AlphaFoldDB" id="A0AAE1L7R0"/>
<evidence type="ECO:0000256" key="9">
    <source>
        <dbReference type="PIRSR" id="PIRSR601548-3"/>
    </source>
</evidence>
<dbReference type="GO" id="GO:0006508">
    <property type="term" value="P:proteolysis"/>
    <property type="evidence" value="ECO:0007669"/>
    <property type="project" value="UniProtKB-KW"/>
</dbReference>
<evidence type="ECO:0000313" key="16">
    <source>
        <dbReference type="EMBL" id="KAK3909395.1"/>
    </source>
</evidence>
<keyword evidence="9 13" id="KW-0479">Metal-binding</keyword>
<evidence type="ECO:0000256" key="4">
    <source>
        <dbReference type="ARBA" id="ARBA00023180"/>
    </source>
</evidence>
<dbReference type="CDD" id="cd06461">
    <property type="entry name" value="M2_ACE"/>
    <property type="match status" value="1"/>
</dbReference>
<evidence type="ECO:0000256" key="15">
    <source>
        <dbReference type="SAM" id="SignalP"/>
    </source>
</evidence>
<reference evidence="16" key="2">
    <citation type="journal article" date="2023" name="BMC Genomics">
        <title>Pest status, molecular evolution, and epigenetic factors derived from the genome assembly of Frankliniella fusca, a thysanopteran phytovirus vector.</title>
        <authorList>
            <person name="Catto M.A."/>
            <person name="Labadie P.E."/>
            <person name="Jacobson A.L."/>
            <person name="Kennedy G.G."/>
            <person name="Srinivasan R."/>
            <person name="Hunt B.G."/>
        </authorList>
    </citation>
    <scope>NUCLEOTIDE SEQUENCE</scope>
    <source>
        <strain evidence="16">PL_HMW_Pooled</strain>
    </source>
</reference>
<dbReference type="GO" id="GO:0005615">
    <property type="term" value="C:extracellular space"/>
    <property type="evidence" value="ECO:0007669"/>
    <property type="project" value="TreeGrafter"/>
</dbReference>
<feature type="active site" description="Proton acceptor 2" evidence="7">
    <location>
        <position position="427"/>
    </location>
</feature>
<feature type="disulfide bond" evidence="10 12">
    <location>
        <begin position="349"/>
        <end position="367"/>
    </location>
</feature>
<dbReference type="GO" id="GO:0046872">
    <property type="term" value="F:metal ion binding"/>
    <property type="evidence" value="ECO:0007669"/>
    <property type="project" value="UniProtKB-KW"/>
</dbReference>
<dbReference type="GO" id="GO:0008237">
    <property type="term" value="F:metallopeptidase activity"/>
    <property type="evidence" value="ECO:0007669"/>
    <property type="project" value="UniProtKB-KW"/>
</dbReference>
<feature type="active site" description="Proton donor 1" evidence="5">
    <location>
        <position position="557"/>
    </location>
</feature>
<keyword evidence="2 15" id="KW-0732">Signal</keyword>
<dbReference type="EC" id="3.4.-.-" evidence="13"/>
<comment type="caution">
    <text evidence="12">Lacks conserved residue(s) required for the propagation of feature annotation.</text>
</comment>
<evidence type="ECO:0000256" key="7">
    <source>
        <dbReference type="PIRSR" id="PIRSR601548-11"/>
    </source>
</evidence>
<keyword evidence="13" id="KW-0378">Hydrolase</keyword>
<dbReference type="PRINTS" id="PR00791">
    <property type="entry name" value="PEPDIPTASEA"/>
</dbReference>
<keyword evidence="13" id="KW-0482">Metalloprotease</keyword>
<evidence type="ECO:0000256" key="1">
    <source>
        <dbReference type="ARBA" id="ARBA00008139"/>
    </source>
</evidence>
<reference evidence="16" key="1">
    <citation type="submission" date="2021-07" db="EMBL/GenBank/DDBJ databases">
        <authorList>
            <person name="Catto M.A."/>
            <person name="Jacobson A."/>
            <person name="Kennedy G."/>
            <person name="Labadie P."/>
            <person name="Hunt B.G."/>
            <person name="Srinivasan R."/>
        </authorList>
    </citation>
    <scope>NUCLEOTIDE SEQUENCE</scope>
    <source>
        <strain evidence="16">PL_HMW_Pooled</strain>
        <tissue evidence="16">Head</tissue>
    </source>
</reference>
<evidence type="ECO:0000256" key="13">
    <source>
        <dbReference type="RuleBase" id="RU361144"/>
    </source>
</evidence>
<evidence type="ECO:0000256" key="3">
    <source>
        <dbReference type="ARBA" id="ARBA00023157"/>
    </source>
</evidence>
<keyword evidence="3 10" id="KW-1015">Disulfide bond</keyword>
<evidence type="ECO:0000313" key="17">
    <source>
        <dbReference type="Proteomes" id="UP001219518"/>
    </source>
</evidence>
<feature type="binding site" evidence="9">
    <location>
        <position position="454"/>
    </location>
    <ligand>
        <name>Zn(2+)</name>
        <dbReference type="ChEBI" id="CHEBI:29105"/>
        <label>1</label>
        <note>catalytic</note>
    </ligand>
</feature>
<feature type="glycosylation site" description="N-linked (GlcNAc...) asparagine" evidence="6">
    <location>
        <position position="67"/>
    </location>
</feature>
<keyword evidence="13" id="KW-0645">Protease</keyword>
<dbReference type="FunFam" id="1.10.1370.30:FF:000005">
    <property type="entry name" value="Angiotensin-converting enzyme"/>
    <property type="match status" value="1"/>
</dbReference>
<evidence type="ECO:0000256" key="12">
    <source>
        <dbReference type="PROSITE-ProRule" id="PRU01355"/>
    </source>
</evidence>
<feature type="disulfide bond" evidence="10">
    <location>
        <begin position="582"/>
        <end position="601"/>
    </location>
</feature>
<organism evidence="16 17">
    <name type="scientific">Frankliniella fusca</name>
    <dbReference type="NCBI Taxonomy" id="407009"/>
    <lineage>
        <taxon>Eukaryota</taxon>
        <taxon>Metazoa</taxon>
        <taxon>Ecdysozoa</taxon>
        <taxon>Arthropoda</taxon>
        <taxon>Hexapoda</taxon>
        <taxon>Insecta</taxon>
        <taxon>Pterygota</taxon>
        <taxon>Neoptera</taxon>
        <taxon>Paraneoptera</taxon>
        <taxon>Thysanoptera</taxon>
        <taxon>Terebrantia</taxon>
        <taxon>Thripoidea</taxon>
        <taxon>Thripidae</taxon>
        <taxon>Frankliniella</taxon>
    </lineage>
</organism>
<dbReference type="SUPFAM" id="SSF55486">
    <property type="entry name" value="Metalloproteases ('zincins'), catalytic domain"/>
    <property type="match status" value="2"/>
</dbReference>
<gene>
    <name evidence="16" type="ORF">KUF71_019450</name>
</gene>
<dbReference type="GO" id="GO:0004180">
    <property type="term" value="F:carboxypeptidase activity"/>
    <property type="evidence" value="ECO:0007669"/>
    <property type="project" value="UniProtKB-KW"/>
</dbReference>
<feature type="active site" description="Proton acceptor 1" evidence="5">
    <location>
        <position position="427"/>
    </location>
</feature>
<feature type="signal peptide" evidence="15">
    <location>
        <begin position="1"/>
        <end position="20"/>
    </location>
</feature>
<feature type="active site" description="Proton donor 2" evidence="7">
    <location>
        <position position="557"/>
    </location>
</feature>
<sequence length="733" mass="83449">MRVLTTCVALCALALGLGRAAPPQQQEQEPAKTYTEADAQQYLDKLNEELLRYSNLAAVAEWAYASNITEETLQNKLKVAADSARFQKESWKETIKYPWTTFKDPSLRRQFKKLSVLGAAALSEEKYEKLDKVISDMTSGYSTAKICDFKNREKCDLNLEPELTLLLAKSRNAEELKHVWVEFRKQAGDKLRNHFTEYVQLLNEAARLNNFTDSSEEWVKDYESDEFRQQIQELWLQLRPLYEQIHAYVRRRLHEQYGDAVVQRDGLIPAHLLGNMWSQTWNNIFDISTPYPGKQAVDVTEAMVAQGYDAVKMFKLSEEFFTSLNLSAMPDTFWQRSILEKPAGRNLVCHASAWDFYDGKDFRIKQCTRVNMEHLLTAHHEMGHVQYFLQYKNQPGSYRDGANPGERRGRHRCTRITHRDLVTAHHEMGHVQYYLQYKHLPKVYRRGANPGFHEAVGDTMALSVSTPKHLRKVGLLPADSKDDPQSELNYLYNMGLEKIAFLPFGYLMDLWRWDVFRGKITPENYNCEWWKLRHEYQGIEPPVDRSEDNFDPGSKYHTIASVPYIRYFVSYVIQFQFHAALCEKAGQFDPKDPARLPLHRCDIYQSKEAGNLFGSMLSLGSSKPWPDAMEIVTGQRKMDASGLMAYFMPLQKWLEEENKKTGEKIGWDASSPRHGCKSNKSEAKAVPAPEAAPAAAAVPEAVPEAAPAAATPAAPAATAAAPAPAPAAPSSSR</sequence>
<accession>A0AAE1L7R0</accession>
<evidence type="ECO:0000256" key="10">
    <source>
        <dbReference type="PIRSR" id="PIRSR601548-4"/>
    </source>
</evidence>
<protein>
    <recommendedName>
        <fullName evidence="13">Angiotensin-converting enzyme</fullName>
        <ecNumber evidence="13">3.4.-.-</ecNumber>
    </recommendedName>
</protein>
<feature type="binding site" evidence="11">
    <location>
        <position position="430"/>
    </location>
    <ligand>
        <name>Zn(2+)</name>
        <dbReference type="ChEBI" id="CHEBI:29105"/>
        <label>2</label>
        <note>catalytic</note>
    </ligand>
</feature>
<dbReference type="PANTHER" id="PTHR10514">
    <property type="entry name" value="ANGIOTENSIN-CONVERTING ENZYME"/>
    <property type="match status" value="1"/>
</dbReference>
<feature type="binding site" evidence="9">
    <location>
        <position position="426"/>
    </location>
    <ligand>
        <name>Zn(2+)</name>
        <dbReference type="ChEBI" id="CHEBI:29105"/>
        <label>1</label>
        <note>catalytic</note>
    </ligand>
</feature>
<evidence type="ECO:0000256" key="5">
    <source>
        <dbReference type="PIRSR" id="PIRSR601548-1"/>
    </source>
</evidence>
<dbReference type="GO" id="GO:0008241">
    <property type="term" value="F:peptidyl-dipeptidase activity"/>
    <property type="evidence" value="ECO:0007669"/>
    <property type="project" value="InterPro"/>
</dbReference>
<evidence type="ECO:0000256" key="2">
    <source>
        <dbReference type="ARBA" id="ARBA00022729"/>
    </source>
</evidence>
<dbReference type="Gene3D" id="1.10.1370.30">
    <property type="match status" value="2"/>
</dbReference>
<keyword evidence="13" id="KW-0121">Carboxypeptidase</keyword>
<dbReference type="EMBL" id="JAHWGI010000100">
    <property type="protein sequence ID" value="KAK3909395.1"/>
    <property type="molecule type" value="Genomic_DNA"/>
</dbReference>